<dbReference type="InterPro" id="IPR045093">
    <property type="entry name" value="Cullin"/>
</dbReference>
<evidence type="ECO:0000256" key="2">
    <source>
        <dbReference type="ARBA" id="ARBA00022843"/>
    </source>
</evidence>
<reference evidence="8" key="1">
    <citation type="submission" date="2022-11" db="UniProtKB">
        <authorList>
            <consortium name="WormBaseParasite"/>
        </authorList>
    </citation>
    <scope>IDENTIFICATION</scope>
</reference>
<dbReference type="PROSITE" id="PS50069">
    <property type="entry name" value="CULLIN_2"/>
    <property type="match status" value="1"/>
</dbReference>
<dbReference type="SMART" id="SM00182">
    <property type="entry name" value="CULLIN"/>
    <property type="match status" value="1"/>
</dbReference>
<comment type="similarity">
    <text evidence="3 4">Belongs to the cullin family.</text>
</comment>
<keyword evidence="2" id="KW-0832">Ubl conjugation</keyword>
<dbReference type="SUPFAM" id="SSF46785">
    <property type="entry name" value="Winged helix' DNA-binding domain"/>
    <property type="match status" value="1"/>
</dbReference>
<keyword evidence="7" id="KW-1185">Reference proteome</keyword>
<dbReference type="FunFam" id="1.10.10.10:FF:000014">
    <property type="entry name" value="Cullin 1"/>
    <property type="match status" value="1"/>
</dbReference>
<dbReference type="Gene3D" id="1.20.1310.10">
    <property type="entry name" value="Cullin Repeats"/>
    <property type="match status" value="1"/>
</dbReference>
<dbReference type="SMART" id="SM00884">
    <property type="entry name" value="Cullin_Nedd8"/>
    <property type="match status" value="1"/>
</dbReference>
<dbReference type="InterPro" id="IPR036390">
    <property type="entry name" value="WH_DNA-bd_sf"/>
</dbReference>
<evidence type="ECO:0000256" key="1">
    <source>
        <dbReference type="ARBA" id="ARBA00022499"/>
    </source>
</evidence>
<evidence type="ECO:0000313" key="7">
    <source>
        <dbReference type="Proteomes" id="UP000887561"/>
    </source>
</evidence>
<sequence length="294" mass="34058">MIAKLKHMCGFEYTSKLERLLTDVALSRDNSDIFRKQVTRREVDFSVIVVMSNVWPLTQPILFEIPSPLMNCIEDFTRYYSGKYTGRKLNWVLQMSRGEVISTSGTFANKYTFICNTQQISLLMLFNERNAYKQSDLETILKLPKDQLIPALHSLLKVGLLLNVSGNDKSSKKSNTDEMDNKNDDKELQLNSGFTNKKLKVDLIRAMVSAKEQKKDNEEVQKCVDEDRKIAAIVRIMKMRKTLKHQQLVGEVLNQLTARFQPKVPLVKKCIDMLIEKEYLKRGENERDSYEYLA</sequence>
<name>A0A915LJV4_MELJA</name>
<dbReference type="InterPro" id="IPR036317">
    <property type="entry name" value="Cullin_homology_sf"/>
</dbReference>
<keyword evidence="1" id="KW-1017">Isopeptide bond</keyword>
<dbReference type="Gene3D" id="1.10.10.10">
    <property type="entry name" value="Winged helix-like DNA-binding domain superfamily/Winged helix DNA-binding domain"/>
    <property type="match status" value="1"/>
</dbReference>
<feature type="domain" description="Cullin family profile" evidence="6">
    <location>
        <begin position="1"/>
        <end position="156"/>
    </location>
</feature>
<dbReference type="PANTHER" id="PTHR11932">
    <property type="entry name" value="CULLIN"/>
    <property type="match status" value="1"/>
</dbReference>
<feature type="compositionally biased region" description="Basic and acidic residues" evidence="5">
    <location>
        <begin position="169"/>
        <end position="188"/>
    </location>
</feature>
<evidence type="ECO:0000256" key="5">
    <source>
        <dbReference type="SAM" id="MobiDB-lite"/>
    </source>
</evidence>
<dbReference type="PROSITE" id="PS01256">
    <property type="entry name" value="CULLIN_1"/>
    <property type="match status" value="1"/>
</dbReference>
<dbReference type="WBParaSite" id="scaffold13321_cov237.g16813">
    <property type="protein sequence ID" value="scaffold13321_cov237.g16813"/>
    <property type="gene ID" value="scaffold13321_cov237.g16813"/>
</dbReference>
<proteinExistence type="inferred from homology"/>
<dbReference type="GO" id="GO:0031625">
    <property type="term" value="F:ubiquitin protein ligase binding"/>
    <property type="evidence" value="ECO:0007669"/>
    <property type="project" value="InterPro"/>
</dbReference>
<dbReference type="InterPro" id="IPR019559">
    <property type="entry name" value="Cullin_neddylation_domain"/>
</dbReference>
<dbReference type="Proteomes" id="UP000887561">
    <property type="component" value="Unplaced"/>
</dbReference>
<dbReference type="InterPro" id="IPR016158">
    <property type="entry name" value="Cullin_homology"/>
</dbReference>
<dbReference type="Pfam" id="PF10557">
    <property type="entry name" value="Cullin_Nedd8"/>
    <property type="match status" value="1"/>
</dbReference>
<accession>A0A915LJV4</accession>
<dbReference type="InterPro" id="IPR001373">
    <property type="entry name" value="Cullin_N"/>
</dbReference>
<dbReference type="GO" id="GO:0006511">
    <property type="term" value="P:ubiquitin-dependent protein catabolic process"/>
    <property type="evidence" value="ECO:0007669"/>
    <property type="project" value="InterPro"/>
</dbReference>
<evidence type="ECO:0000259" key="6">
    <source>
        <dbReference type="PROSITE" id="PS50069"/>
    </source>
</evidence>
<protein>
    <submittedName>
        <fullName evidence="8">Cullin family profile domain-containing protein</fullName>
    </submittedName>
</protein>
<dbReference type="AlphaFoldDB" id="A0A915LJV4"/>
<dbReference type="Pfam" id="PF26557">
    <property type="entry name" value="Cullin_AB"/>
    <property type="match status" value="1"/>
</dbReference>
<dbReference type="GO" id="GO:0031461">
    <property type="term" value="C:cullin-RING ubiquitin ligase complex"/>
    <property type="evidence" value="ECO:0007669"/>
    <property type="project" value="InterPro"/>
</dbReference>
<evidence type="ECO:0000313" key="8">
    <source>
        <dbReference type="WBParaSite" id="scaffold13321_cov237.g16813"/>
    </source>
</evidence>
<organism evidence="7 8">
    <name type="scientific">Meloidogyne javanica</name>
    <name type="common">Root-knot nematode worm</name>
    <dbReference type="NCBI Taxonomy" id="6303"/>
    <lineage>
        <taxon>Eukaryota</taxon>
        <taxon>Metazoa</taxon>
        <taxon>Ecdysozoa</taxon>
        <taxon>Nematoda</taxon>
        <taxon>Chromadorea</taxon>
        <taxon>Rhabditida</taxon>
        <taxon>Tylenchina</taxon>
        <taxon>Tylenchomorpha</taxon>
        <taxon>Tylenchoidea</taxon>
        <taxon>Meloidogynidae</taxon>
        <taxon>Meloidogyninae</taxon>
        <taxon>Meloidogyne</taxon>
        <taxon>Meloidogyne incognita group</taxon>
    </lineage>
</organism>
<evidence type="ECO:0000256" key="4">
    <source>
        <dbReference type="RuleBase" id="RU003829"/>
    </source>
</evidence>
<dbReference type="InterPro" id="IPR059120">
    <property type="entry name" value="Cullin-like_AB"/>
</dbReference>
<dbReference type="Pfam" id="PF00888">
    <property type="entry name" value="Cullin"/>
    <property type="match status" value="1"/>
</dbReference>
<dbReference type="Gene3D" id="3.30.230.130">
    <property type="entry name" value="Cullin, Chain C, Domain 2"/>
    <property type="match status" value="1"/>
</dbReference>
<dbReference type="SUPFAM" id="SSF75632">
    <property type="entry name" value="Cullin homology domain"/>
    <property type="match status" value="1"/>
</dbReference>
<feature type="region of interest" description="Disordered" evidence="5">
    <location>
        <begin position="167"/>
        <end position="188"/>
    </location>
</feature>
<evidence type="ECO:0000256" key="3">
    <source>
        <dbReference type="PROSITE-ProRule" id="PRU00330"/>
    </source>
</evidence>
<dbReference type="InterPro" id="IPR016157">
    <property type="entry name" value="Cullin_CS"/>
</dbReference>
<dbReference type="InterPro" id="IPR036388">
    <property type="entry name" value="WH-like_DNA-bd_sf"/>
</dbReference>